<comment type="caution">
    <text evidence="8">The sequence shown here is derived from an EMBL/GenBank/DDBJ whole genome shotgun (WGS) entry which is preliminary data.</text>
</comment>
<keyword evidence="6 7" id="KW-0472">Membrane</keyword>
<feature type="transmembrane region" description="Helical" evidence="7">
    <location>
        <begin position="78"/>
        <end position="96"/>
    </location>
</feature>
<evidence type="ECO:0000256" key="5">
    <source>
        <dbReference type="ARBA" id="ARBA00022989"/>
    </source>
</evidence>
<dbReference type="Proteomes" id="UP000532440">
    <property type="component" value="Unassembled WGS sequence"/>
</dbReference>
<evidence type="ECO:0000256" key="7">
    <source>
        <dbReference type="SAM" id="Phobius"/>
    </source>
</evidence>
<evidence type="ECO:0000256" key="1">
    <source>
        <dbReference type="ARBA" id="ARBA00004651"/>
    </source>
</evidence>
<evidence type="ECO:0000313" key="9">
    <source>
        <dbReference type="Proteomes" id="UP000532440"/>
    </source>
</evidence>
<dbReference type="EMBL" id="JACHGB010000004">
    <property type="protein sequence ID" value="MBB5272302.1"/>
    <property type="molecule type" value="Genomic_DNA"/>
</dbReference>
<keyword evidence="9" id="KW-1185">Reference proteome</keyword>
<evidence type="ECO:0000256" key="3">
    <source>
        <dbReference type="ARBA" id="ARBA00022475"/>
    </source>
</evidence>
<dbReference type="GO" id="GO:0005886">
    <property type="term" value="C:plasma membrane"/>
    <property type="evidence" value="ECO:0007669"/>
    <property type="project" value="UniProtKB-SubCell"/>
</dbReference>
<evidence type="ECO:0000313" key="8">
    <source>
        <dbReference type="EMBL" id="MBB5272302.1"/>
    </source>
</evidence>
<feature type="transmembrane region" description="Helical" evidence="7">
    <location>
        <begin position="17"/>
        <end position="37"/>
    </location>
</feature>
<protein>
    <submittedName>
        <fullName evidence="8">Putative oxidoreductase</fullName>
    </submittedName>
</protein>
<gene>
    <name evidence="8" type="ORF">HNQ70_002316</name>
</gene>
<comment type="similarity">
    <text evidence="2">Belongs to the DoxX family.</text>
</comment>
<evidence type="ECO:0000256" key="6">
    <source>
        <dbReference type="ARBA" id="ARBA00023136"/>
    </source>
</evidence>
<feature type="transmembrane region" description="Helical" evidence="7">
    <location>
        <begin position="108"/>
        <end position="128"/>
    </location>
</feature>
<organism evidence="8 9">
    <name type="scientific">Quisquiliibacterium transsilvanicum</name>
    <dbReference type="NCBI Taxonomy" id="1549638"/>
    <lineage>
        <taxon>Bacteria</taxon>
        <taxon>Pseudomonadati</taxon>
        <taxon>Pseudomonadota</taxon>
        <taxon>Betaproteobacteria</taxon>
        <taxon>Burkholderiales</taxon>
        <taxon>Burkholderiaceae</taxon>
        <taxon>Quisquiliibacterium</taxon>
    </lineage>
</organism>
<keyword evidence="4 7" id="KW-0812">Transmembrane</keyword>
<dbReference type="RefSeq" id="WP_183967573.1">
    <property type="nucleotide sequence ID" value="NZ_BAABEW010000002.1"/>
</dbReference>
<feature type="transmembrane region" description="Helical" evidence="7">
    <location>
        <begin position="49"/>
        <end position="72"/>
    </location>
</feature>
<dbReference type="PANTHER" id="PTHR33452">
    <property type="entry name" value="OXIDOREDUCTASE CATD-RELATED"/>
    <property type="match status" value="1"/>
</dbReference>
<keyword evidence="5 7" id="KW-1133">Transmembrane helix</keyword>
<dbReference type="InterPro" id="IPR032808">
    <property type="entry name" value="DoxX"/>
</dbReference>
<evidence type="ECO:0000256" key="2">
    <source>
        <dbReference type="ARBA" id="ARBA00006679"/>
    </source>
</evidence>
<dbReference type="Pfam" id="PF07681">
    <property type="entry name" value="DoxX"/>
    <property type="match status" value="1"/>
</dbReference>
<dbReference type="PANTHER" id="PTHR33452:SF1">
    <property type="entry name" value="INNER MEMBRANE PROTEIN YPHA-RELATED"/>
    <property type="match status" value="1"/>
</dbReference>
<reference evidence="8 9" key="1">
    <citation type="submission" date="2020-08" db="EMBL/GenBank/DDBJ databases">
        <title>Genomic Encyclopedia of Type Strains, Phase IV (KMG-IV): sequencing the most valuable type-strain genomes for metagenomic binning, comparative biology and taxonomic classification.</title>
        <authorList>
            <person name="Goeker M."/>
        </authorList>
    </citation>
    <scope>NUCLEOTIDE SEQUENCE [LARGE SCALE GENOMIC DNA]</scope>
    <source>
        <strain evidence="8 9">DSM 29781</strain>
    </source>
</reference>
<sequence length="141" mass="14398">MSNGKSAVGSSGDLGRLVLRLSIGVLIAMHGIAKLGGDLGWIEGMLGKAGLPAVLAYGVYVGELLAPALLVVGLWTRAAALVVMVNMLFAIGLVHMHELGAITKTGAWALETQALFLFGALAIALLGAGRHSLGGANGRWN</sequence>
<accession>A0A7W8HI50</accession>
<proteinExistence type="inferred from homology"/>
<dbReference type="AlphaFoldDB" id="A0A7W8HI50"/>
<evidence type="ECO:0000256" key="4">
    <source>
        <dbReference type="ARBA" id="ARBA00022692"/>
    </source>
</evidence>
<dbReference type="InterPro" id="IPR051907">
    <property type="entry name" value="DoxX-like_oxidoreductase"/>
</dbReference>
<keyword evidence="3" id="KW-1003">Cell membrane</keyword>
<name>A0A7W8HI50_9BURK</name>
<comment type="subcellular location">
    <subcellularLocation>
        <location evidence="1">Cell membrane</location>
        <topology evidence="1">Multi-pass membrane protein</topology>
    </subcellularLocation>
</comment>